<dbReference type="EMBL" id="FTOH01000024">
    <property type="protein sequence ID" value="SIT20824.1"/>
    <property type="molecule type" value="Genomic_DNA"/>
</dbReference>
<protein>
    <submittedName>
        <fullName evidence="1">Uncharacterized protein</fullName>
    </submittedName>
</protein>
<organism evidence="1 2">
    <name type="scientific">Thalassolituus maritimus</name>
    <dbReference type="NCBI Taxonomy" id="484498"/>
    <lineage>
        <taxon>Bacteria</taxon>
        <taxon>Pseudomonadati</taxon>
        <taxon>Pseudomonadota</taxon>
        <taxon>Gammaproteobacteria</taxon>
        <taxon>Oceanospirillales</taxon>
        <taxon>Oceanospirillaceae</taxon>
        <taxon>Thalassolituus</taxon>
    </lineage>
</organism>
<proteinExistence type="predicted"/>
<dbReference type="Proteomes" id="UP000185639">
    <property type="component" value="Unassembled WGS sequence"/>
</dbReference>
<keyword evidence="2" id="KW-1185">Reference proteome</keyword>
<dbReference type="AlphaFoldDB" id="A0A1N7QDE0"/>
<dbReference type="STRING" id="484498.SAMN05421686_1242"/>
<dbReference type="OrthoDB" id="6370873at2"/>
<evidence type="ECO:0000313" key="2">
    <source>
        <dbReference type="Proteomes" id="UP000185639"/>
    </source>
</evidence>
<evidence type="ECO:0000313" key="1">
    <source>
        <dbReference type="EMBL" id="SIT20824.1"/>
    </source>
</evidence>
<reference evidence="2" key="1">
    <citation type="submission" date="2017-01" db="EMBL/GenBank/DDBJ databases">
        <authorList>
            <person name="Varghese N."/>
            <person name="Submissions S."/>
        </authorList>
    </citation>
    <scope>NUCLEOTIDE SEQUENCE [LARGE SCALE GENOMIC DNA]</scope>
    <source>
        <strain evidence="2">DSM 24913</strain>
    </source>
</reference>
<sequence>MEIGEIYDVVFSTGRYEIEYENCVKCIKKTPKSYRVEREDGTTRLVGQDSILELKKLSKFT</sequence>
<name>A0A1N7QDE0_9GAMM</name>
<accession>A0A1N7QDE0</accession>
<gene>
    <name evidence="1" type="ORF">SAMN05421686_1242</name>
</gene>